<name>A0ACC3N521_9PEZI</name>
<dbReference type="EMBL" id="JAUTXU010000092">
    <property type="protein sequence ID" value="KAK3709520.1"/>
    <property type="molecule type" value="Genomic_DNA"/>
</dbReference>
<organism evidence="1 2">
    <name type="scientific">Vermiconidia calcicola</name>
    <dbReference type="NCBI Taxonomy" id="1690605"/>
    <lineage>
        <taxon>Eukaryota</taxon>
        <taxon>Fungi</taxon>
        <taxon>Dikarya</taxon>
        <taxon>Ascomycota</taxon>
        <taxon>Pezizomycotina</taxon>
        <taxon>Dothideomycetes</taxon>
        <taxon>Dothideomycetidae</taxon>
        <taxon>Mycosphaerellales</taxon>
        <taxon>Extremaceae</taxon>
        <taxon>Vermiconidia</taxon>
    </lineage>
</organism>
<proteinExistence type="predicted"/>
<gene>
    <name evidence="1" type="ORF">LTR37_010893</name>
</gene>
<reference evidence="1" key="1">
    <citation type="submission" date="2023-07" db="EMBL/GenBank/DDBJ databases">
        <title>Black Yeasts Isolated from many extreme environments.</title>
        <authorList>
            <person name="Coleine C."/>
            <person name="Stajich J.E."/>
            <person name="Selbmann L."/>
        </authorList>
    </citation>
    <scope>NUCLEOTIDE SEQUENCE</scope>
    <source>
        <strain evidence="1">CCFEE 5714</strain>
    </source>
</reference>
<comment type="caution">
    <text evidence="1">The sequence shown here is derived from an EMBL/GenBank/DDBJ whole genome shotgun (WGS) entry which is preliminary data.</text>
</comment>
<accession>A0ACC3N521</accession>
<sequence>MAWIATADGIPTDDSLVGCDRFLPSEGYGENADWFVSPETDAVARFCDGEQAYWILYNTMDASNCLENASTAAARRDLRSLARMKIAFRSALKNLDREAFSGLSVVIMGLNAVNAWKSNGNANGWIVPDLTNVEDIHAISDATVETARGLVNIPVCSFKDMRAATENDV</sequence>
<evidence type="ECO:0000313" key="2">
    <source>
        <dbReference type="Proteomes" id="UP001281147"/>
    </source>
</evidence>
<evidence type="ECO:0000313" key="1">
    <source>
        <dbReference type="EMBL" id="KAK3709520.1"/>
    </source>
</evidence>
<protein>
    <submittedName>
        <fullName evidence="1">Uncharacterized protein</fullName>
    </submittedName>
</protein>
<dbReference type="Proteomes" id="UP001281147">
    <property type="component" value="Unassembled WGS sequence"/>
</dbReference>
<keyword evidence="2" id="KW-1185">Reference proteome</keyword>